<dbReference type="Proteomes" id="UP000828922">
    <property type="component" value="Linkage Group LG07"/>
</dbReference>
<proteinExistence type="predicted"/>
<evidence type="ECO:0000313" key="2">
    <source>
        <dbReference type="Proteomes" id="UP000828922"/>
    </source>
</evidence>
<gene>
    <name evidence="1" type="ORF">CY35_07G040200</name>
</gene>
<keyword evidence="2" id="KW-1185">Reference proteome</keyword>
<evidence type="ECO:0000313" key="1">
    <source>
        <dbReference type="EMBL" id="KAH9556641.1"/>
    </source>
</evidence>
<reference evidence="2" key="1">
    <citation type="journal article" date="2022" name="New Phytol.">
        <title>Phylogenomic structure and speciation in an emerging model: the Sphagnum magellanicum complex (Bryophyta).</title>
        <authorList>
            <person name="Shaw A.J."/>
            <person name="Piatkowski B."/>
            <person name="Duffy A.M."/>
            <person name="Aguero B."/>
            <person name="Imwattana K."/>
            <person name="Nieto-Lugilde M."/>
            <person name="Healey A."/>
            <person name="Weston D.J."/>
            <person name="Patel M.N."/>
            <person name="Schmutz J."/>
            <person name="Grimwood J."/>
            <person name="Yavitt J.B."/>
            <person name="Hassel K."/>
            <person name="Stenoien H.K."/>
            <person name="Flatberg K.I."/>
            <person name="Bickford C.P."/>
            <person name="Hicks K.A."/>
        </authorList>
    </citation>
    <scope>NUCLEOTIDE SEQUENCE [LARGE SCALE GENOMIC DNA]</scope>
</reference>
<sequence>MGSTVADAQALVTALRSAYASTPIKLKIIDLYVVFLLATVLVQVIYMSLVGSFPFNAFLSGILSCIGSAVLAVCLRMQVNKENKEFKNLPPERAFADFVLCDESERWHDFLKSEIRQLECPLKDFINLCVDHVLTISFFLP</sequence>
<name>A0ACB8HK85_9BRYO</name>
<dbReference type="EMBL" id="CM038913">
    <property type="protein sequence ID" value="KAH9556641.1"/>
    <property type="molecule type" value="Genomic_DNA"/>
</dbReference>
<accession>A0ACB8HK85</accession>
<protein>
    <submittedName>
        <fullName evidence="1">Uncharacterized protein</fullName>
    </submittedName>
</protein>
<organism evidence="1 2">
    <name type="scientific">Sphagnum magellanicum</name>
    <dbReference type="NCBI Taxonomy" id="128215"/>
    <lineage>
        <taxon>Eukaryota</taxon>
        <taxon>Viridiplantae</taxon>
        <taxon>Streptophyta</taxon>
        <taxon>Embryophyta</taxon>
        <taxon>Bryophyta</taxon>
        <taxon>Sphagnophytina</taxon>
        <taxon>Sphagnopsida</taxon>
        <taxon>Sphagnales</taxon>
        <taxon>Sphagnaceae</taxon>
        <taxon>Sphagnum</taxon>
    </lineage>
</organism>
<comment type="caution">
    <text evidence="1">The sequence shown here is derived from an EMBL/GenBank/DDBJ whole genome shotgun (WGS) entry which is preliminary data.</text>
</comment>